<feature type="compositionally biased region" description="Low complexity" evidence="1">
    <location>
        <begin position="116"/>
        <end position="131"/>
    </location>
</feature>
<feature type="region of interest" description="Disordered" evidence="1">
    <location>
        <begin position="76"/>
        <end position="101"/>
    </location>
</feature>
<keyword evidence="2" id="KW-0472">Membrane</keyword>
<dbReference type="eggNOG" id="ENOG502S8TD">
    <property type="taxonomic scope" value="Eukaryota"/>
</dbReference>
<feature type="transmembrane region" description="Helical" evidence="2">
    <location>
        <begin position="188"/>
        <end position="208"/>
    </location>
</feature>
<evidence type="ECO:0000256" key="1">
    <source>
        <dbReference type="SAM" id="MobiDB-lite"/>
    </source>
</evidence>
<dbReference type="HOGENOM" id="CLU_712084_0_0_1"/>
<feature type="region of interest" description="Disordered" evidence="1">
    <location>
        <begin position="306"/>
        <end position="388"/>
    </location>
</feature>
<feature type="compositionally biased region" description="Polar residues" evidence="1">
    <location>
        <begin position="1"/>
        <end position="11"/>
    </location>
</feature>
<keyword evidence="2" id="KW-1133">Transmembrane helix</keyword>
<dbReference type="EMBL" id="JPOX01000002">
    <property type="protein sequence ID" value="KFX52721.1"/>
    <property type="molecule type" value="Genomic_DNA"/>
</dbReference>
<evidence type="ECO:0000256" key="2">
    <source>
        <dbReference type="SAM" id="Phobius"/>
    </source>
</evidence>
<comment type="caution">
    <text evidence="3">The sequence shown here is derived from an EMBL/GenBank/DDBJ whole genome shotgun (WGS) entry which is preliminary data.</text>
</comment>
<feature type="compositionally biased region" description="Polar residues" evidence="1">
    <location>
        <begin position="379"/>
        <end position="388"/>
    </location>
</feature>
<protein>
    <submittedName>
        <fullName evidence="3">Uncharacterized protein</fullName>
    </submittedName>
</protein>
<accession>A0A093W1G6</accession>
<feature type="region of interest" description="Disordered" evidence="1">
    <location>
        <begin position="1"/>
        <end position="49"/>
    </location>
</feature>
<feature type="compositionally biased region" description="Polar residues" evidence="1">
    <location>
        <begin position="79"/>
        <end position="89"/>
    </location>
</feature>
<proteinExistence type="predicted"/>
<feature type="region of interest" description="Disordered" evidence="1">
    <location>
        <begin position="116"/>
        <end position="135"/>
    </location>
</feature>
<name>A0A093W1G6_TALMA</name>
<evidence type="ECO:0000313" key="3">
    <source>
        <dbReference type="EMBL" id="KFX52721.1"/>
    </source>
</evidence>
<gene>
    <name evidence="3" type="ORF">GQ26_0021390</name>
</gene>
<dbReference type="AlphaFoldDB" id="A0A093W1G6"/>
<feature type="transmembrane region" description="Helical" evidence="2">
    <location>
        <begin position="156"/>
        <end position="176"/>
    </location>
</feature>
<keyword evidence="2" id="KW-0812">Transmembrane</keyword>
<reference evidence="3" key="1">
    <citation type="journal article" date="2014" name="PLoS Genet.">
        <title>Signature Gene Expression Reveals Novel Clues to the Molecular Mechanisms of Dimorphic Transition in Penicillium marneffei.</title>
        <authorList>
            <person name="Yang E."/>
            <person name="Wang G."/>
            <person name="Cai J."/>
            <person name="Woo P.C."/>
            <person name="Lau S.K."/>
            <person name="Yuen K.-Y."/>
            <person name="Chow W.-N."/>
            <person name="Lin X."/>
        </authorList>
    </citation>
    <scope>NUCLEOTIDE SEQUENCE [LARGE SCALE GENOMIC DNA]</scope>
    <source>
        <strain evidence="3">PM1</strain>
    </source>
</reference>
<feature type="compositionally biased region" description="Low complexity" evidence="1">
    <location>
        <begin position="320"/>
        <end position="349"/>
    </location>
</feature>
<sequence length="388" mass="41729">MDSPHSQTAAQPRSAADNTAHPADTSSLFENDETPTWKKTAGRFMKSWKRTKRVTNTDGTANMNIVSACAGVTPVPDAVNNSNPGNNDTAPSASSSPQPPRRRRYIDGWIRYPVKNSSPSSNPSSSSPSSSTIAPPSKIKDAYRIALKDRFVRKHLIICAVTGLLLLMLISLYLVYAISFTTLEGQTYHIFFILLIMIIAMVFCHSFARTCLLATKIARYGATGLHRVPSVVGPLGYAQPSQPIHVVLARDEEIIIESAAADGSNNVSAATAPTKLTAPPPAYGLWRSSVRINPNLLYWQRVENAQNPGTAPQSHSREVSTSNSESSSQLSSSTSPAASTTATSATAASNQPRPPSYASDDGVQYVVEAQPRLTIPHYSPSSSMEKRG</sequence>
<organism evidence="3">
    <name type="scientific">Talaromyces marneffei PM1</name>
    <dbReference type="NCBI Taxonomy" id="1077442"/>
    <lineage>
        <taxon>Eukaryota</taxon>
        <taxon>Fungi</taxon>
        <taxon>Dikarya</taxon>
        <taxon>Ascomycota</taxon>
        <taxon>Pezizomycotina</taxon>
        <taxon>Eurotiomycetes</taxon>
        <taxon>Eurotiomycetidae</taxon>
        <taxon>Eurotiales</taxon>
        <taxon>Trichocomaceae</taxon>
        <taxon>Talaromyces</taxon>
        <taxon>Talaromyces sect. Talaromyces</taxon>
    </lineage>
</organism>